<organism evidence="1">
    <name type="scientific">Lacticaseibacillus rhamnosus</name>
    <name type="common">Lactobacillus rhamnosus</name>
    <dbReference type="NCBI Taxonomy" id="47715"/>
    <lineage>
        <taxon>Bacteria</taxon>
        <taxon>Bacillati</taxon>
        <taxon>Bacillota</taxon>
        <taxon>Bacilli</taxon>
        <taxon>Lactobacillales</taxon>
        <taxon>Lactobacillaceae</taxon>
        <taxon>Lacticaseibacillus</taxon>
    </lineage>
</organism>
<dbReference type="AlphaFoldDB" id="A0A6N2Y5D2"/>
<accession>A0A6N2Y5D2</accession>
<name>A0A6N2Y5D2_LACRH</name>
<sequence length="279" mass="31078">MAGLWPLRLRSLHADFCSSKRVTVISDESGDEMAHLSEVMTQAVPTETATGLSQHATDLLIGLMYADRLDSESNTKKRKIFRGGRPFFERYGQIAGVEHRGKLKKARRELELNGALDCAQPGDKSYQLTQTPWQIFKQFNGMMASPVQVSRTYDVKSFSELLKRSSLARKNFPLNTEGAVMLQTDTFGSEQPLMYAVSPATYHRLTEAEARMKTTVPDTRQRLVNVQAWSIDPALISGWLHAGLPTPQADPIHQYLAALSSSSLQFQKDAARLVAAVLH</sequence>
<evidence type="ECO:0000313" key="1">
    <source>
        <dbReference type="EMBL" id="VYT61000.1"/>
    </source>
</evidence>
<reference evidence="1" key="1">
    <citation type="submission" date="2019-11" db="EMBL/GenBank/DDBJ databases">
        <authorList>
            <person name="Feng L."/>
        </authorList>
    </citation>
    <scope>NUCLEOTIDE SEQUENCE</scope>
    <source>
        <strain evidence="1">LrhamnosusLFYP97</strain>
    </source>
</reference>
<proteinExistence type="predicted"/>
<protein>
    <submittedName>
        <fullName evidence="1">Uncharacterized protein</fullName>
    </submittedName>
</protein>
<dbReference type="AntiFam" id="ANF00268">
    <property type="entry name" value="DNA repeat translations related to WP_015765070.1"/>
</dbReference>
<dbReference type="EMBL" id="CACRTK010000024">
    <property type="protein sequence ID" value="VYT61000.1"/>
    <property type="molecule type" value="Genomic_DNA"/>
</dbReference>
<gene>
    <name evidence="1" type="ORF">LRLFYP97_01317</name>
</gene>
<dbReference type="NCBIfam" id="NF040518">
    <property type="entry name" value="Lacto_Palin_RP3"/>
    <property type="match status" value="1"/>
</dbReference>